<protein>
    <submittedName>
        <fullName evidence="2">Uncharacterized protein</fullName>
    </submittedName>
</protein>
<sequence>MERGAGGTHVSHLRGRQCSHHQSTRLGSSSSRLNGILNMAVLTLRAAIKHLEEFSPSNYICLCQPFSENRDCSP</sequence>
<feature type="compositionally biased region" description="Basic residues" evidence="1">
    <location>
        <begin position="11"/>
        <end position="23"/>
    </location>
</feature>
<dbReference type="Proteomes" id="UP001346869">
    <property type="component" value="Unassembled WGS sequence"/>
</dbReference>
<feature type="region of interest" description="Disordered" evidence="1">
    <location>
        <begin position="1"/>
        <end position="30"/>
    </location>
</feature>
<reference evidence="2 3" key="2">
    <citation type="journal article" date="2023" name="Mol. Biol. Evol.">
        <title>Genomics of Secondarily Temperate Adaptation in the Only Non-Antarctic Icefish.</title>
        <authorList>
            <person name="Rivera-Colon A.G."/>
            <person name="Rayamajhi N."/>
            <person name="Minhas B.F."/>
            <person name="Madrigal G."/>
            <person name="Bilyk K.T."/>
            <person name="Yoon V."/>
            <person name="Hune M."/>
            <person name="Gregory S."/>
            <person name="Cheng C.H.C."/>
            <person name="Catchen J.M."/>
        </authorList>
    </citation>
    <scope>NUCLEOTIDE SEQUENCE [LARGE SCALE GENOMIC DNA]</scope>
    <source>
        <strain evidence="2">JMC-PN-2008</strain>
    </source>
</reference>
<reference evidence="2 3" key="1">
    <citation type="journal article" date="2023" name="Genes (Basel)">
        <title>Chromosome-Level Genome Assembly and Circadian Gene Repertoire of the Patagonia Blennie Eleginops maclovinus-The Closest Ancestral Proxy of Antarctic Cryonotothenioids.</title>
        <authorList>
            <person name="Cheng C.C."/>
            <person name="Rivera-Colon A.G."/>
            <person name="Minhas B.F."/>
            <person name="Wilson L."/>
            <person name="Rayamajhi N."/>
            <person name="Vargas-Chacoff L."/>
            <person name="Catchen J.M."/>
        </authorList>
    </citation>
    <scope>NUCLEOTIDE SEQUENCE [LARGE SCALE GENOMIC DNA]</scope>
    <source>
        <strain evidence="2">JMC-PN-2008</strain>
    </source>
</reference>
<gene>
    <name evidence="2" type="ORF">PBY51_015798</name>
</gene>
<evidence type="ECO:0000256" key="1">
    <source>
        <dbReference type="SAM" id="MobiDB-lite"/>
    </source>
</evidence>
<evidence type="ECO:0000313" key="3">
    <source>
        <dbReference type="Proteomes" id="UP001346869"/>
    </source>
</evidence>
<proteinExistence type="predicted"/>
<comment type="caution">
    <text evidence="2">The sequence shown here is derived from an EMBL/GenBank/DDBJ whole genome shotgun (WGS) entry which is preliminary data.</text>
</comment>
<organism evidence="2 3">
    <name type="scientific">Eleginops maclovinus</name>
    <name type="common">Patagonian blennie</name>
    <name type="synonym">Eleginus maclovinus</name>
    <dbReference type="NCBI Taxonomy" id="56733"/>
    <lineage>
        <taxon>Eukaryota</taxon>
        <taxon>Metazoa</taxon>
        <taxon>Chordata</taxon>
        <taxon>Craniata</taxon>
        <taxon>Vertebrata</taxon>
        <taxon>Euteleostomi</taxon>
        <taxon>Actinopterygii</taxon>
        <taxon>Neopterygii</taxon>
        <taxon>Teleostei</taxon>
        <taxon>Neoteleostei</taxon>
        <taxon>Acanthomorphata</taxon>
        <taxon>Eupercaria</taxon>
        <taxon>Perciformes</taxon>
        <taxon>Notothenioidei</taxon>
        <taxon>Eleginopidae</taxon>
        <taxon>Eleginops</taxon>
    </lineage>
</organism>
<dbReference type="EMBL" id="JAUZQC010000010">
    <property type="protein sequence ID" value="KAK5864565.1"/>
    <property type="molecule type" value="Genomic_DNA"/>
</dbReference>
<keyword evidence="3" id="KW-1185">Reference proteome</keyword>
<accession>A0AAN7XRK0</accession>
<evidence type="ECO:0000313" key="2">
    <source>
        <dbReference type="EMBL" id="KAK5864565.1"/>
    </source>
</evidence>
<dbReference type="AlphaFoldDB" id="A0AAN7XRK0"/>
<name>A0AAN7XRK0_ELEMC</name>